<feature type="domain" description="FDX-ACB" evidence="16">
    <location>
        <begin position="591"/>
        <end position="684"/>
    </location>
</feature>
<comment type="cofactor">
    <cofactor evidence="15">
        <name>Mg(2+)</name>
        <dbReference type="ChEBI" id="CHEBI:18420"/>
    </cofactor>
    <text evidence="15">Binds 2 magnesium ions per tetramer.</text>
</comment>
<sequence length="684" mass="76977">MGVSLNWLKEYVDTKWTSEDIAHNLTMAGIAIEGVEKVSNDEILDLDLTPNRGDCLGLINLAREVAALNETKLKLPEIKIEENSEDVNDYIKVDINDVDLCKRYAARVIKNVKVEESPQWLQDKLINSGIRPINNIVDITNYVMLETNQPLHGFDYDLLSEKKHIIVRRAKDQEKLTTLDGVERELDSQMLVITEGDTPVALAGVMGGESTEINDSTVTVLLESANFEGISIRKTSKRLGLRSDSSVRFEKGADVNGVIYAINRATQLIQDIANGEVVKGICDAYPKVVELKKVELRPERVNFILGTELTAEEIKNYLLKLKFNVTDKGNKFVIDVPSYRPDIEMEVDLIEEVARLYGYDNIPSVLPASSGTEGGLNKKQKFTENLKLLLSHYLYEVINYSFISPKYFDMINEPEESPLREVVTIANPLSEEQSVMRTILLPGLLDTVSRNLARKNTNLALFEIGSVFIKSTDKLPDEKPTVAAIVAGSLDNNWLNRKTEMDFYYLKGIVEEVFLQLGIKDYSFEEFKGNAYHPGRSALIKVNNQDLGIIGEVHPLVLENFNIKPRACAFELDLDLLFELSTEKRMSSPITKFPTIERDLAIVLNDEIKAADVLDVVKANGSELLTNIHIFDIYTGDQVPEGCKSIALRMTYQSFERTLTDDDVNPIIETIIKTLEEKFNASLR</sequence>
<dbReference type="InterPro" id="IPR004532">
    <property type="entry name" value="Phe-tRNA-ligase_IIc_bsu_bact"/>
</dbReference>
<dbReference type="AlphaFoldDB" id="A0A6I6DAE9"/>
<gene>
    <name evidence="15" type="primary">pheT</name>
    <name evidence="18" type="ORF">SYNTR_1122</name>
</gene>
<keyword evidence="7 15" id="KW-0479">Metal-binding</keyword>
<comment type="subunit">
    <text evidence="3 15">Tetramer of two alpha and two beta subunits.</text>
</comment>
<dbReference type="Gene3D" id="3.50.40.10">
    <property type="entry name" value="Phenylalanyl-trna Synthetase, Chain B, domain 3"/>
    <property type="match status" value="1"/>
</dbReference>
<evidence type="ECO:0000256" key="12">
    <source>
        <dbReference type="ARBA" id="ARBA00022917"/>
    </source>
</evidence>
<keyword evidence="12 15" id="KW-0648">Protein biosynthesis</keyword>
<dbReference type="KEGG" id="salq:SYNTR_1122"/>
<dbReference type="CDD" id="cd00769">
    <property type="entry name" value="PheRS_beta_core"/>
    <property type="match status" value="1"/>
</dbReference>
<evidence type="ECO:0000313" key="19">
    <source>
        <dbReference type="Proteomes" id="UP000426444"/>
    </source>
</evidence>
<evidence type="ECO:0000256" key="7">
    <source>
        <dbReference type="ARBA" id="ARBA00022723"/>
    </source>
</evidence>
<dbReference type="SUPFAM" id="SSF54991">
    <property type="entry name" value="Anticodon-binding domain of PheRS"/>
    <property type="match status" value="1"/>
</dbReference>
<dbReference type="FunFam" id="3.30.70.380:FF:000001">
    <property type="entry name" value="Phenylalanine--tRNA ligase beta subunit"/>
    <property type="match status" value="1"/>
</dbReference>
<dbReference type="InterPro" id="IPR045060">
    <property type="entry name" value="Phe-tRNA-ligase_IIc_bsu"/>
</dbReference>
<dbReference type="Gene3D" id="3.30.56.10">
    <property type="match status" value="2"/>
</dbReference>
<dbReference type="InterPro" id="IPR036690">
    <property type="entry name" value="Fdx_antiC-bd_sf"/>
</dbReference>
<dbReference type="Pfam" id="PF03147">
    <property type="entry name" value="FDX-ACB"/>
    <property type="match status" value="1"/>
</dbReference>
<dbReference type="InterPro" id="IPR041616">
    <property type="entry name" value="PheRS_beta_core"/>
</dbReference>
<dbReference type="SMART" id="SM00896">
    <property type="entry name" value="FDX-ACB"/>
    <property type="match status" value="1"/>
</dbReference>
<feature type="domain" description="B5" evidence="17">
    <location>
        <begin position="289"/>
        <end position="364"/>
    </location>
</feature>
<reference evidence="19" key="1">
    <citation type="journal article" date="2019" name="Microbiology">
        <title>Complete Genome Sequence of an Uncultured Bacterium of the Candidate Phylum Bipolaricaulota.</title>
        <authorList>
            <person name="Kadnikov V.V."/>
            <person name="Mardanov A.V."/>
            <person name="Beletsky A.V."/>
            <person name="Frank Y.A."/>
            <person name="Karnachuk O.V."/>
            <person name="Ravin N.V."/>
        </authorList>
    </citation>
    <scope>NUCLEOTIDE SEQUENCE [LARGE SCALE GENOMIC DNA]</scope>
</reference>
<dbReference type="Gene3D" id="3.30.70.380">
    <property type="entry name" value="Ferrodoxin-fold anticodon-binding domain"/>
    <property type="match status" value="1"/>
</dbReference>
<keyword evidence="5" id="KW-0820">tRNA-binding</keyword>
<feature type="binding site" evidence="15">
    <location>
        <position position="342"/>
    </location>
    <ligand>
        <name>Mg(2+)</name>
        <dbReference type="ChEBI" id="CHEBI:18420"/>
        <note>shared with alpha subunit</note>
    </ligand>
</feature>
<evidence type="ECO:0000259" key="17">
    <source>
        <dbReference type="PROSITE" id="PS51483"/>
    </source>
</evidence>
<dbReference type="SUPFAM" id="SSF55681">
    <property type="entry name" value="Class II aaRS and biotin synthetases"/>
    <property type="match status" value="1"/>
</dbReference>
<dbReference type="HAMAP" id="MF_00283">
    <property type="entry name" value="Phe_tRNA_synth_beta1"/>
    <property type="match status" value="1"/>
</dbReference>
<dbReference type="SMART" id="SM00873">
    <property type="entry name" value="B3_4"/>
    <property type="match status" value="1"/>
</dbReference>
<evidence type="ECO:0000259" key="16">
    <source>
        <dbReference type="PROSITE" id="PS51447"/>
    </source>
</evidence>
<dbReference type="GO" id="GO:0006432">
    <property type="term" value="P:phenylalanyl-tRNA aminoacylation"/>
    <property type="evidence" value="ECO:0007669"/>
    <property type="project" value="UniProtKB-UniRule"/>
</dbReference>
<dbReference type="Pfam" id="PF03484">
    <property type="entry name" value="B5"/>
    <property type="match status" value="1"/>
</dbReference>
<evidence type="ECO:0000256" key="1">
    <source>
        <dbReference type="ARBA" id="ARBA00004496"/>
    </source>
</evidence>
<feature type="binding site" evidence="15">
    <location>
        <position position="348"/>
    </location>
    <ligand>
        <name>Mg(2+)</name>
        <dbReference type="ChEBI" id="CHEBI:18420"/>
        <note>shared with alpha subunit</note>
    </ligand>
</feature>
<dbReference type="RefSeq" id="WP_156203586.1">
    <property type="nucleotide sequence ID" value="NZ_CP046457.1"/>
</dbReference>
<evidence type="ECO:0000256" key="5">
    <source>
        <dbReference type="ARBA" id="ARBA00022555"/>
    </source>
</evidence>
<organism evidence="18 19">
    <name type="scientific">Candidatus Syntrophocurvum alkaliphilum</name>
    <dbReference type="NCBI Taxonomy" id="2293317"/>
    <lineage>
        <taxon>Bacteria</taxon>
        <taxon>Bacillati</taxon>
        <taxon>Bacillota</taxon>
        <taxon>Clostridia</taxon>
        <taxon>Eubacteriales</taxon>
        <taxon>Syntrophomonadaceae</taxon>
        <taxon>Candidatus Syntrophocurvum</taxon>
    </lineage>
</organism>
<evidence type="ECO:0000256" key="11">
    <source>
        <dbReference type="ARBA" id="ARBA00022884"/>
    </source>
</evidence>
<name>A0A6I6DAE9_9FIRM</name>
<proteinExistence type="inferred from homology"/>
<dbReference type="InterPro" id="IPR005121">
    <property type="entry name" value="Fdx_antiC-bd"/>
</dbReference>
<keyword evidence="9 15" id="KW-0067">ATP-binding</keyword>
<dbReference type="FunFam" id="3.30.56.10:FF:000002">
    <property type="entry name" value="Phenylalanine--tRNA ligase beta subunit"/>
    <property type="match status" value="1"/>
</dbReference>
<dbReference type="InterPro" id="IPR045864">
    <property type="entry name" value="aa-tRNA-synth_II/BPL/LPL"/>
</dbReference>
<evidence type="ECO:0000256" key="2">
    <source>
        <dbReference type="ARBA" id="ARBA00008653"/>
    </source>
</evidence>
<dbReference type="InterPro" id="IPR020825">
    <property type="entry name" value="Phe-tRNA_synthase-like_B3/B4"/>
</dbReference>
<evidence type="ECO:0000256" key="15">
    <source>
        <dbReference type="HAMAP-Rule" id="MF_00283"/>
    </source>
</evidence>
<dbReference type="GO" id="GO:0016740">
    <property type="term" value="F:transferase activity"/>
    <property type="evidence" value="ECO:0007669"/>
    <property type="project" value="UniProtKB-ARBA"/>
</dbReference>
<keyword evidence="6 15" id="KW-0436">Ligase</keyword>
<dbReference type="NCBIfam" id="TIGR00472">
    <property type="entry name" value="pheT_bact"/>
    <property type="match status" value="1"/>
</dbReference>
<evidence type="ECO:0000256" key="10">
    <source>
        <dbReference type="ARBA" id="ARBA00022842"/>
    </source>
</evidence>
<keyword evidence="11" id="KW-0694">RNA-binding</keyword>
<evidence type="ECO:0000256" key="13">
    <source>
        <dbReference type="ARBA" id="ARBA00023146"/>
    </source>
</evidence>
<dbReference type="PROSITE" id="PS51483">
    <property type="entry name" value="B5"/>
    <property type="match status" value="1"/>
</dbReference>
<evidence type="ECO:0000256" key="8">
    <source>
        <dbReference type="ARBA" id="ARBA00022741"/>
    </source>
</evidence>
<keyword evidence="8 15" id="KW-0547">Nucleotide-binding</keyword>
<dbReference type="SUPFAM" id="SSF56037">
    <property type="entry name" value="PheT/TilS domain"/>
    <property type="match status" value="1"/>
</dbReference>
<dbReference type="PANTHER" id="PTHR10947">
    <property type="entry name" value="PHENYLALANYL-TRNA SYNTHETASE BETA CHAIN AND LEUCINE-RICH REPEAT-CONTAINING PROTEIN 47"/>
    <property type="match status" value="1"/>
</dbReference>
<protein>
    <recommendedName>
        <fullName evidence="15">Phenylalanine--tRNA ligase beta subunit</fullName>
        <ecNumber evidence="15">6.1.1.20</ecNumber>
    </recommendedName>
    <alternativeName>
        <fullName evidence="15">Phenylalanyl-tRNA synthetase beta subunit</fullName>
        <shortName evidence="15">PheRS</shortName>
    </alternativeName>
</protein>
<feature type="binding site" evidence="15">
    <location>
        <position position="352"/>
    </location>
    <ligand>
        <name>Mg(2+)</name>
        <dbReference type="ChEBI" id="CHEBI:18420"/>
        <note>shared with alpha subunit</note>
    </ligand>
</feature>
<evidence type="ECO:0000256" key="14">
    <source>
        <dbReference type="ARBA" id="ARBA00049255"/>
    </source>
</evidence>
<dbReference type="GO" id="GO:0009328">
    <property type="term" value="C:phenylalanine-tRNA ligase complex"/>
    <property type="evidence" value="ECO:0007669"/>
    <property type="project" value="TreeGrafter"/>
</dbReference>
<keyword evidence="13 15" id="KW-0030">Aminoacyl-tRNA synthetase</keyword>
<dbReference type="EC" id="6.1.1.20" evidence="15"/>
<dbReference type="GO" id="GO:0000287">
    <property type="term" value="F:magnesium ion binding"/>
    <property type="evidence" value="ECO:0007669"/>
    <property type="project" value="UniProtKB-UniRule"/>
</dbReference>
<evidence type="ECO:0000256" key="9">
    <source>
        <dbReference type="ARBA" id="ARBA00022840"/>
    </source>
</evidence>
<dbReference type="GO" id="GO:0004826">
    <property type="term" value="F:phenylalanine-tRNA ligase activity"/>
    <property type="evidence" value="ECO:0007669"/>
    <property type="project" value="UniProtKB-UniRule"/>
</dbReference>
<evidence type="ECO:0000313" key="18">
    <source>
        <dbReference type="EMBL" id="QGT99715.1"/>
    </source>
</evidence>
<evidence type="ECO:0000256" key="3">
    <source>
        <dbReference type="ARBA" id="ARBA00011209"/>
    </source>
</evidence>
<dbReference type="Gene3D" id="3.30.930.10">
    <property type="entry name" value="Bira Bifunctional Protein, Domain 2"/>
    <property type="match status" value="1"/>
</dbReference>
<comment type="catalytic activity">
    <reaction evidence="14 15">
        <text>tRNA(Phe) + L-phenylalanine + ATP = L-phenylalanyl-tRNA(Phe) + AMP + diphosphate + H(+)</text>
        <dbReference type="Rhea" id="RHEA:19413"/>
        <dbReference type="Rhea" id="RHEA-COMP:9668"/>
        <dbReference type="Rhea" id="RHEA-COMP:9699"/>
        <dbReference type="ChEBI" id="CHEBI:15378"/>
        <dbReference type="ChEBI" id="CHEBI:30616"/>
        <dbReference type="ChEBI" id="CHEBI:33019"/>
        <dbReference type="ChEBI" id="CHEBI:58095"/>
        <dbReference type="ChEBI" id="CHEBI:78442"/>
        <dbReference type="ChEBI" id="CHEBI:78531"/>
        <dbReference type="ChEBI" id="CHEBI:456215"/>
        <dbReference type="EC" id="6.1.1.20"/>
    </reaction>
</comment>
<comment type="similarity">
    <text evidence="2 15">Belongs to the phenylalanyl-tRNA synthetase beta subunit family. Type 1 subfamily.</text>
</comment>
<evidence type="ECO:0000256" key="6">
    <source>
        <dbReference type="ARBA" id="ARBA00022598"/>
    </source>
</evidence>
<dbReference type="PROSITE" id="PS51447">
    <property type="entry name" value="FDX_ACB"/>
    <property type="match status" value="1"/>
</dbReference>
<dbReference type="Pfam" id="PF17759">
    <property type="entry name" value="tRNA_synthFbeta"/>
    <property type="match status" value="1"/>
</dbReference>
<keyword evidence="4 15" id="KW-0963">Cytoplasm</keyword>
<dbReference type="FunFam" id="3.30.56.10:FF:000001">
    <property type="entry name" value="Phenylalanine--tRNA ligase beta subunit"/>
    <property type="match status" value="1"/>
</dbReference>
<dbReference type="PANTHER" id="PTHR10947:SF0">
    <property type="entry name" value="PHENYLALANINE--TRNA LIGASE BETA SUBUNIT"/>
    <property type="match status" value="1"/>
</dbReference>
<dbReference type="OrthoDB" id="9805455at2"/>
<dbReference type="Pfam" id="PF03483">
    <property type="entry name" value="B3_4"/>
    <property type="match status" value="1"/>
</dbReference>
<dbReference type="SMART" id="SM00874">
    <property type="entry name" value="B5"/>
    <property type="match status" value="1"/>
</dbReference>
<keyword evidence="10 15" id="KW-0460">Magnesium</keyword>
<dbReference type="InterPro" id="IPR005146">
    <property type="entry name" value="B3/B4_tRNA-bd"/>
</dbReference>
<evidence type="ECO:0000256" key="4">
    <source>
        <dbReference type="ARBA" id="ARBA00022490"/>
    </source>
</evidence>
<feature type="binding site" evidence="15">
    <location>
        <position position="351"/>
    </location>
    <ligand>
        <name>Mg(2+)</name>
        <dbReference type="ChEBI" id="CHEBI:18420"/>
        <note>shared with alpha subunit</note>
    </ligand>
</feature>
<dbReference type="GO" id="GO:0000049">
    <property type="term" value="F:tRNA binding"/>
    <property type="evidence" value="ECO:0007669"/>
    <property type="project" value="UniProtKB-KW"/>
</dbReference>
<dbReference type="SUPFAM" id="SSF46955">
    <property type="entry name" value="Putative DNA-binding domain"/>
    <property type="match status" value="2"/>
</dbReference>
<dbReference type="EMBL" id="CP046457">
    <property type="protein sequence ID" value="QGT99715.1"/>
    <property type="molecule type" value="Genomic_DNA"/>
</dbReference>
<keyword evidence="19" id="KW-1185">Reference proteome</keyword>
<dbReference type="InterPro" id="IPR009061">
    <property type="entry name" value="DNA-bd_dom_put_sf"/>
</dbReference>
<accession>A0A6I6DAE9</accession>
<dbReference type="InterPro" id="IPR005147">
    <property type="entry name" value="tRNA_synthase_B5-dom"/>
</dbReference>
<dbReference type="Proteomes" id="UP000426444">
    <property type="component" value="Chromosome"/>
</dbReference>
<comment type="subcellular location">
    <subcellularLocation>
        <location evidence="1 15">Cytoplasm</location>
    </subcellularLocation>
</comment>
<dbReference type="GO" id="GO:0140096">
    <property type="term" value="F:catalytic activity, acting on a protein"/>
    <property type="evidence" value="ECO:0007669"/>
    <property type="project" value="UniProtKB-ARBA"/>
</dbReference>
<dbReference type="FunFam" id="3.50.40.10:FF:000001">
    <property type="entry name" value="Phenylalanine--tRNA ligase beta subunit"/>
    <property type="match status" value="1"/>
</dbReference>
<dbReference type="GO" id="GO:0005524">
    <property type="term" value="F:ATP binding"/>
    <property type="evidence" value="ECO:0007669"/>
    <property type="project" value="UniProtKB-UniRule"/>
</dbReference>